<accession>A0A5J4P6K2</accession>
<dbReference type="SUPFAM" id="SSF140753">
    <property type="entry name" value="PG0816-like"/>
    <property type="match status" value="1"/>
</dbReference>
<proteinExistence type="predicted"/>
<dbReference type="EMBL" id="SNRY01010986">
    <property type="protein sequence ID" value="KAA6305087.1"/>
    <property type="molecule type" value="Genomic_DNA"/>
</dbReference>
<reference evidence="1" key="1">
    <citation type="submission" date="2019-03" db="EMBL/GenBank/DDBJ databases">
        <title>Single cell metagenomics reveals metabolic interactions within the superorganism composed of flagellate Streblomastix strix and complex community of Bacteroidetes bacteria on its surface.</title>
        <authorList>
            <person name="Treitli S.C."/>
            <person name="Kolisko M."/>
            <person name="Husnik F."/>
            <person name="Keeling P."/>
            <person name="Hampl V."/>
        </authorList>
    </citation>
    <scope>NUCLEOTIDE SEQUENCE</scope>
    <source>
        <strain evidence="1">STM</strain>
    </source>
</reference>
<dbReference type="Gene3D" id="1.10.8.330">
    <property type="entry name" value="PG0816-like"/>
    <property type="match status" value="1"/>
</dbReference>
<gene>
    <name evidence="1" type="ORF">EZS27_043262</name>
</gene>
<dbReference type="InterPro" id="IPR015082">
    <property type="entry name" value="DUF1896"/>
</dbReference>
<dbReference type="InterPro" id="IPR036297">
    <property type="entry name" value="PG0816-like_sf"/>
</dbReference>
<dbReference type="AlphaFoldDB" id="A0A5J4P6K2"/>
<dbReference type="Gene3D" id="1.10.8.340">
    <property type="entry name" value="PG0816-like"/>
    <property type="match status" value="1"/>
</dbReference>
<dbReference type="Pfam" id="PF08989">
    <property type="entry name" value="DUF1896"/>
    <property type="match status" value="1"/>
</dbReference>
<protein>
    <recommendedName>
        <fullName evidence="2">DUF1896 domain-containing protein</fullName>
    </recommendedName>
</protein>
<evidence type="ECO:0000313" key="1">
    <source>
        <dbReference type="EMBL" id="KAA6305087.1"/>
    </source>
</evidence>
<sequence>MNSKKDAADISYFRLSLMEFLRESHPQLTSNHDFITARSETATESYEQAVRNGRNPIEAGETANAVLFEGLHFSKHDTLIHILWNEFAGIVPQSEAGKFALSLLPSCEPVFAKYPLGDDFAYDPLFDLLYTELTGIVSLYMEEHELQ</sequence>
<comment type="caution">
    <text evidence="1">The sequence shown here is derived from an EMBL/GenBank/DDBJ whole genome shotgun (WGS) entry which is preliminary data.</text>
</comment>
<organism evidence="1">
    <name type="scientific">termite gut metagenome</name>
    <dbReference type="NCBI Taxonomy" id="433724"/>
    <lineage>
        <taxon>unclassified sequences</taxon>
        <taxon>metagenomes</taxon>
        <taxon>organismal metagenomes</taxon>
    </lineage>
</organism>
<name>A0A5J4P6K2_9ZZZZ</name>
<evidence type="ECO:0008006" key="2">
    <source>
        <dbReference type="Google" id="ProtNLM"/>
    </source>
</evidence>